<keyword evidence="6" id="KW-1185">Reference proteome</keyword>
<evidence type="ECO:0000313" key="6">
    <source>
        <dbReference type="Proteomes" id="UP000002484"/>
    </source>
</evidence>
<dbReference type="RefSeq" id="WP_013425230.1">
    <property type="nucleotide sequence ID" value="NC_014666.1"/>
</dbReference>
<dbReference type="Pfam" id="PF13193">
    <property type="entry name" value="AMP-binding_C"/>
    <property type="match status" value="1"/>
</dbReference>
<dbReference type="GO" id="GO:0031956">
    <property type="term" value="F:medium-chain fatty acid-CoA ligase activity"/>
    <property type="evidence" value="ECO:0007669"/>
    <property type="project" value="TreeGrafter"/>
</dbReference>
<dbReference type="InterPro" id="IPR045851">
    <property type="entry name" value="AMP-bd_C_sf"/>
</dbReference>
<dbReference type="InterPro" id="IPR042099">
    <property type="entry name" value="ANL_N_sf"/>
</dbReference>
<evidence type="ECO:0000259" key="4">
    <source>
        <dbReference type="Pfam" id="PF13193"/>
    </source>
</evidence>
<proteinExistence type="inferred from homology"/>
<organism evidence="5 6">
    <name type="scientific">Pseudofrankia inefficax (strain DSM 45817 / CECT 9037 / DDB 130130 / EuI1c)</name>
    <name type="common">Frankia inefficax</name>
    <dbReference type="NCBI Taxonomy" id="298654"/>
    <lineage>
        <taxon>Bacteria</taxon>
        <taxon>Bacillati</taxon>
        <taxon>Actinomycetota</taxon>
        <taxon>Actinomycetes</taxon>
        <taxon>Frankiales</taxon>
        <taxon>Frankiaceae</taxon>
        <taxon>Pseudofrankia</taxon>
    </lineage>
</organism>
<dbReference type="Proteomes" id="UP000002484">
    <property type="component" value="Chromosome"/>
</dbReference>
<dbReference type="Gene3D" id="3.40.50.12780">
    <property type="entry name" value="N-terminal domain of ligase-like"/>
    <property type="match status" value="1"/>
</dbReference>
<dbReference type="AlphaFoldDB" id="E3J993"/>
<dbReference type="PANTHER" id="PTHR43201">
    <property type="entry name" value="ACYL-COA SYNTHETASE"/>
    <property type="match status" value="1"/>
</dbReference>
<evidence type="ECO:0000256" key="1">
    <source>
        <dbReference type="ARBA" id="ARBA00006432"/>
    </source>
</evidence>
<dbReference type="KEGG" id="fri:FraEuI1c_4111"/>
<dbReference type="PROSITE" id="PS00455">
    <property type="entry name" value="AMP_BINDING"/>
    <property type="match status" value="1"/>
</dbReference>
<dbReference type="InterPro" id="IPR000873">
    <property type="entry name" value="AMP-dep_synth/lig_dom"/>
</dbReference>
<dbReference type="Gene3D" id="3.30.300.30">
    <property type="match status" value="1"/>
</dbReference>
<dbReference type="STRING" id="298654.FraEuI1c_4111"/>
<name>E3J993_PSEI1</name>
<sequence>MGHAVVSWLEHHARRSPGQPALLDLHRGQALAYGELAGRVRSVAWALAMRHGIRQGDRVAVLSRNDTRVFEVVYACALLGAIVVPLNWRLTPGELIAVIHDAEPAMLLHESASAEAASEVAAAGRVPATIAWASEPAEADGYEVLATATVPSTWAPAPVDEDATWMIIYTSGTTGLPKGVQATHRGVMASMQGILVAHRVGADSRCLTVLPTFHVAGLNLFANPVLYMGGTVLVARTFDPAQTLGLLTNTATPVTHFCGVPANYQFMEQLPGFADAALRPFVAVVGGSPVPSALVESWGRRGVALTTVFGITEAGACVTAMPPGQELSHNGTVGTPLLYARCRVRTADDRPSAPGETGELQVSGPLVTPGYWRNPAATAEALTADGWLRTGDAAAGTDDGHFVLVDRWKDMYISGGENVYPAEVENALHAHAAVSQAAVVGAPHPRWGEAGVAFVVLARGAAATPDGLRDWCRERLAAYKVPARVLLVEELPRNATGKVLKGPLREFAGDGE</sequence>
<comment type="similarity">
    <text evidence="1">Belongs to the ATP-dependent AMP-binding enzyme family.</text>
</comment>
<dbReference type="GO" id="GO:0006631">
    <property type="term" value="P:fatty acid metabolic process"/>
    <property type="evidence" value="ECO:0007669"/>
    <property type="project" value="TreeGrafter"/>
</dbReference>
<dbReference type="EMBL" id="CP002299">
    <property type="protein sequence ID" value="ADP82112.1"/>
    <property type="molecule type" value="Genomic_DNA"/>
</dbReference>
<evidence type="ECO:0000256" key="2">
    <source>
        <dbReference type="ARBA" id="ARBA00022598"/>
    </source>
</evidence>
<gene>
    <name evidence="5" type="ordered locus">FraEuI1c_4111</name>
</gene>
<reference evidence="5 6" key="1">
    <citation type="submission" date="2010-10" db="EMBL/GenBank/DDBJ databases">
        <title>Complete sequence of Frankia sp. EuI1c.</title>
        <authorList>
            <consortium name="US DOE Joint Genome Institute"/>
            <person name="Lucas S."/>
            <person name="Copeland A."/>
            <person name="Lapidus A."/>
            <person name="Cheng J.-F."/>
            <person name="Bruce D."/>
            <person name="Goodwin L."/>
            <person name="Pitluck S."/>
            <person name="Chertkov O."/>
            <person name="Detter J.C."/>
            <person name="Han C."/>
            <person name="Tapia R."/>
            <person name="Land M."/>
            <person name="Hauser L."/>
            <person name="Jeffries C."/>
            <person name="Kyrpides N."/>
            <person name="Ivanova N."/>
            <person name="Mikhailova N."/>
            <person name="Beauchemin N."/>
            <person name="Sen A."/>
            <person name="Sur S.A."/>
            <person name="Gtari M."/>
            <person name="Wall L."/>
            <person name="Tisa L."/>
            <person name="Woyke T."/>
        </authorList>
    </citation>
    <scope>NUCLEOTIDE SEQUENCE [LARGE SCALE GENOMIC DNA]</scope>
    <source>
        <strain evidence="6">DSM 45817 / CECT 9037 / EuI1c</strain>
    </source>
</reference>
<dbReference type="HOGENOM" id="CLU_000022_59_0_11"/>
<accession>E3J993</accession>
<dbReference type="Pfam" id="PF00501">
    <property type="entry name" value="AMP-binding"/>
    <property type="match status" value="1"/>
</dbReference>
<dbReference type="InterPro" id="IPR025110">
    <property type="entry name" value="AMP-bd_C"/>
</dbReference>
<feature type="domain" description="AMP-binding enzyme C-terminal" evidence="4">
    <location>
        <begin position="423"/>
        <end position="498"/>
    </location>
</feature>
<dbReference type="FunFam" id="3.30.300.30:FF:000008">
    <property type="entry name" value="2,3-dihydroxybenzoate-AMP ligase"/>
    <property type="match status" value="1"/>
</dbReference>
<evidence type="ECO:0000313" key="5">
    <source>
        <dbReference type="EMBL" id="ADP82112.1"/>
    </source>
</evidence>
<protein>
    <submittedName>
        <fullName evidence="5">AMP-dependent synthetase and ligase</fullName>
    </submittedName>
</protein>
<dbReference type="PANTHER" id="PTHR43201:SF5">
    <property type="entry name" value="MEDIUM-CHAIN ACYL-COA LIGASE ACSF2, MITOCHONDRIAL"/>
    <property type="match status" value="1"/>
</dbReference>
<keyword evidence="2 5" id="KW-0436">Ligase</keyword>
<dbReference type="InterPro" id="IPR020845">
    <property type="entry name" value="AMP-binding_CS"/>
</dbReference>
<dbReference type="eggNOG" id="COG0318">
    <property type="taxonomic scope" value="Bacteria"/>
</dbReference>
<dbReference type="OrthoDB" id="9803968at2"/>
<dbReference type="SUPFAM" id="SSF56801">
    <property type="entry name" value="Acetyl-CoA synthetase-like"/>
    <property type="match status" value="1"/>
</dbReference>
<feature type="domain" description="AMP-dependent synthetase/ligase" evidence="3">
    <location>
        <begin position="9"/>
        <end position="372"/>
    </location>
</feature>
<dbReference type="InParanoid" id="E3J993"/>
<evidence type="ECO:0000259" key="3">
    <source>
        <dbReference type="Pfam" id="PF00501"/>
    </source>
</evidence>